<dbReference type="InterPro" id="IPR036388">
    <property type="entry name" value="WH-like_DNA-bd_sf"/>
</dbReference>
<keyword evidence="2" id="KW-0238">DNA-binding</keyword>
<dbReference type="InterPro" id="IPR000835">
    <property type="entry name" value="HTH_MarR-typ"/>
</dbReference>
<gene>
    <name evidence="5" type="ORF">ELS83_00640</name>
</gene>
<protein>
    <submittedName>
        <fullName evidence="5">MarR family transcriptional regulator</fullName>
    </submittedName>
</protein>
<comment type="caution">
    <text evidence="5">The sequence shown here is derived from an EMBL/GenBank/DDBJ whole genome shotgun (WGS) entry which is preliminary data.</text>
</comment>
<feature type="domain" description="HTH marR-type" evidence="4">
    <location>
        <begin position="30"/>
        <end position="130"/>
    </location>
</feature>
<evidence type="ECO:0000256" key="1">
    <source>
        <dbReference type="ARBA" id="ARBA00023015"/>
    </source>
</evidence>
<accession>A0ABX1WQE1</accession>
<dbReference type="Proteomes" id="UP000732105">
    <property type="component" value="Unassembled WGS sequence"/>
</dbReference>
<evidence type="ECO:0000256" key="2">
    <source>
        <dbReference type="ARBA" id="ARBA00023125"/>
    </source>
</evidence>
<sequence>MSKLSKISRECCLYFTANSFVRIISEMADEEFRFIGLAPSYAYLMLLVVDQPGSSQNELSKKMNLKSSTLTRFFDKLVQRGLVERIQNGREINIYATDKGHKTRVLIDSALNNLHKKYSLVLGENFATKLTADINKATNFMNGE</sequence>
<evidence type="ECO:0000313" key="5">
    <source>
        <dbReference type="EMBL" id="NOU58303.1"/>
    </source>
</evidence>
<dbReference type="PANTHER" id="PTHR42756">
    <property type="entry name" value="TRANSCRIPTIONAL REGULATOR, MARR"/>
    <property type="match status" value="1"/>
</dbReference>
<dbReference type="SMART" id="SM00347">
    <property type="entry name" value="HTH_MARR"/>
    <property type="match status" value="1"/>
</dbReference>
<dbReference type="Pfam" id="PF01047">
    <property type="entry name" value="MarR"/>
    <property type="match status" value="1"/>
</dbReference>
<keyword evidence="6" id="KW-1185">Reference proteome</keyword>
<keyword evidence="3" id="KW-0804">Transcription</keyword>
<proteinExistence type="predicted"/>
<organism evidence="5 6">
    <name type="scientific">Marinifilum caeruleilacunae</name>
    <dbReference type="NCBI Taxonomy" id="2499076"/>
    <lineage>
        <taxon>Bacteria</taxon>
        <taxon>Pseudomonadati</taxon>
        <taxon>Bacteroidota</taxon>
        <taxon>Bacteroidia</taxon>
        <taxon>Marinilabiliales</taxon>
        <taxon>Marinifilaceae</taxon>
    </lineage>
</organism>
<keyword evidence="1" id="KW-0805">Transcription regulation</keyword>
<evidence type="ECO:0000256" key="3">
    <source>
        <dbReference type="ARBA" id="ARBA00023163"/>
    </source>
</evidence>
<name>A0ABX1WQE1_9BACT</name>
<dbReference type="SUPFAM" id="SSF46785">
    <property type="entry name" value="Winged helix' DNA-binding domain"/>
    <property type="match status" value="1"/>
</dbReference>
<reference evidence="5 6" key="1">
    <citation type="submission" date="2018-12" db="EMBL/GenBank/DDBJ databases">
        <title>Marinifilum JC070 sp. nov., a marine bacterium isolated from Yongle Blue Hole in the South China Sea.</title>
        <authorList>
            <person name="Fu T."/>
        </authorList>
    </citation>
    <scope>NUCLEOTIDE SEQUENCE [LARGE SCALE GENOMIC DNA]</scope>
    <source>
        <strain evidence="5 6">JC070</strain>
    </source>
</reference>
<dbReference type="Gene3D" id="1.10.10.10">
    <property type="entry name" value="Winged helix-like DNA-binding domain superfamily/Winged helix DNA-binding domain"/>
    <property type="match status" value="1"/>
</dbReference>
<dbReference type="InterPro" id="IPR036390">
    <property type="entry name" value="WH_DNA-bd_sf"/>
</dbReference>
<dbReference type="RefSeq" id="WP_171593565.1">
    <property type="nucleotide sequence ID" value="NZ_RZNH01000001.1"/>
</dbReference>
<dbReference type="EMBL" id="RZNH01000001">
    <property type="protein sequence ID" value="NOU58303.1"/>
    <property type="molecule type" value="Genomic_DNA"/>
</dbReference>
<dbReference type="PANTHER" id="PTHR42756:SF1">
    <property type="entry name" value="TRANSCRIPTIONAL REPRESSOR OF EMRAB OPERON"/>
    <property type="match status" value="1"/>
</dbReference>
<evidence type="ECO:0000259" key="4">
    <source>
        <dbReference type="SMART" id="SM00347"/>
    </source>
</evidence>
<dbReference type="PRINTS" id="PR00598">
    <property type="entry name" value="HTHMARR"/>
</dbReference>
<evidence type="ECO:0000313" key="6">
    <source>
        <dbReference type="Proteomes" id="UP000732105"/>
    </source>
</evidence>